<evidence type="ECO:0000313" key="3">
    <source>
        <dbReference type="Proteomes" id="UP001333818"/>
    </source>
</evidence>
<dbReference type="EMBL" id="JAZBJZ010000073">
    <property type="protein sequence ID" value="MEE3718343.1"/>
    <property type="molecule type" value="Genomic_DNA"/>
</dbReference>
<comment type="caution">
    <text evidence="2">The sequence shown here is derived from an EMBL/GenBank/DDBJ whole genome shotgun (WGS) entry which is preliminary data.</text>
</comment>
<dbReference type="AlphaFoldDB" id="A0AAW9Q573"/>
<evidence type="ECO:0000313" key="2">
    <source>
        <dbReference type="EMBL" id="MEE3718343.1"/>
    </source>
</evidence>
<gene>
    <name evidence="2" type="ORF">V2H45_16505</name>
</gene>
<reference evidence="2" key="1">
    <citation type="submission" date="2024-01" db="EMBL/GenBank/DDBJ databases">
        <title>Bank of Algae and Cyanobacteria of the Azores (BACA) strain genomes.</title>
        <authorList>
            <person name="Luz R."/>
            <person name="Cordeiro R."/>
            <person name="Fonseca A."/>
            <person name="Goncalves V."/>
        </authorList>
    </citation>
    <scope>NUCLEOTIDE SEQUENCE</scope>
    <source>
        <strain evidence="2">BACA0141</strain>
    </source>
</reference>
<sequence length="76" mass="8376">MFAPLIGFVLTVLLLLAIAFVMSYLFWTDRYKTPEVIAAEVMHFSEQVTGVMSVVGVGAIVFVVISALINFSIQIH</sequence>
<feature type="transmembrane region" description="Helical" evidence="1">
    <location>
        <begin position="48"/>
        <end position="73"/>
    </location>
</feature>
<keyword evidence="1" id="KW-0812">Transmembrane</keyword>
<proteinExistence type="predicted"/>
<feature type="transmembrane region" description="Helical" evidence="1">
    <location>
        <begin position="6"/>
        <end position="27"/>
    </location>
</feature>
<organism evidence="2 3">
    <name type="scientific">Tumidithrix elongata BACA0141</name>
    <dbReference type="NCBI Taxonomy" id="2716417"/>
    <lineage>
        <taxon>Bacteria</taxon>
        <taxon>Bacillati</taxon>
        <taxon>Cyanobacteriota</taxon>
        <taxon>Cyanophyceae</taxon>
        <taxon>Pseudanabaenales</taxon>
        <taxon>Pseudanabaenaceae</taxon>
        <taxon>Tumidithrix</taxon>
        <taxon>Tumidithrix elongata</taxon>
    </lineage>
</organism>
<keyword evidence="1" id="KW-1133">Transmembrane helix</keyword>
<dbReference type="RefSeq" id="WP_330484776.1">
    <property type="nucleotide sequence ID" value="NZ_JAZBJZ010000073.1"/>
</dbReference>
<keyword evidence="1" id="KW-0472">Membrane</keyword>
<evidence type="ECO:0000256" key="1">
    <source>
        <dbReference type="SAM" id="Phobius"/>
    </source>
</evidence>
<dbReference type="Proteomes" id="UP001333818">
    <property type="component" value="Unassembled WGS sequence"/>
</dbReference>
<accession>A0AAW9Q573</accession>
<protein>
    <submittedName>
        <fullName evidence="2">Uncharacterized protein</fullName>
    </submittedName>
</protein>
<keyword evidence="3" id="KW-1185">Reference proteome</keyword>
<name>A0AAW9Q573_9CYAN</name>